<evidence type="ECO:0000313" key="2">
    <source>
        <dbReference type="EMBL" id="QHS63214.1"/>
    </source>
</evidence>
<proteinExistence type="predicted"/>
<keyword evidence="1" id="KW-1133">Transmembrane helix</keyword>
<feature type="transmembrane region" description="Helical" evidence="1">
    <location>
        <begin position="54"/>
        <end position="75"/>
    </location>
</feature>
<reference evidence="2 3" key="1">
    <citation type="submission" date="2020-01" db="EMBL/GenBank/DDBJ databases">
        <title>Complete genome sequence of Chitinophaga sp. H33E-04 isolated from quinoa roots.</title>
        <authorList>
            <person name="Weon H.-Y."/>
            <person name="Lee S.A."/>
        </authorList>
    </citation>
    <scope>NUCLEOTIDE SEQUENCE [LARGE SCALE GENOMIC DNA]</scope>
    <source>
        <strain evidence="2 3">H33E-04</strain>
    </source>
</reference>
<organism evidence="2 3">
    <name type="scientific">Chitinophaga agri</name>
    <dbReference type="NCBI Taxonomy" id="2703787"/>
    <lineage>
        <taxon>Bacteria</taxon>
        <taxon>Pseudomonadati</taxon>
        <taxon>Bacteroidota</taxon>
        <taxon>Chitinophagia</taxon>
        <taxon>Chitinophagales</taxon>
        <taxon>Chitinophagaceae</taxon>
        <taxon>Chitinophaga</taxon>
    </lineage>
</organism>
<feature type="transmembrane region" description="Helical" evidence="1">
    <location>
        <begin position="12"/>
        <end position="33"/>
    </location>
</feature>
<evidence type="ECO:0000313" key="3">
    <source>
        <dbReference type="Proteomes" id="UP000476411"/>
    </source>
</evidence>
<dbReference type="AlphaFoldDB" id="A0A6B9ZP91"/>
<keyword evidence="1" id="KW-0812">Transmembrane</keyword>
<keyword evidence="3" id="KW-1185">Reference proteome</keyword>
<sequence length="83" mass="9645">MNVIPLTLLQAAMLGGILILPMIMIALLCIFLYNFLHRIFSKKISDPDDLDRTVIWLKSIMIPGILGGALMYWYWNMLMQIRF</sequence>
<gene>
    <name evidence="2" type="ORF">GWR21_27600</name>
</gene>
<evidence type="ECO:0000256" key="1">
    <source>
        <dbReference type="SAM" id="Phobius"/>
    </source>
</evidence>
<keyword evidence="1" id="KW-0472">Membrane</keyword>
<protein>
    <submittedName>
        <fullName evidence="2">Uncharacterized protein</fullName>
    </submittedName>
</protein>
<dbReference type="EMBL" id="CP048113">
    <property type="protein sequence ID" value="QHS63214.1"/>
    <property type="molecule type" value="Genomic_DNA"/>
</dbReference>
<name>A0A6B9ZP91_9BACT</name>
<dbReference type="Proteomes" id="UP000476411">
    <property type="component" value="Chromosome"/>
</dbReference>
<accession>A0A6B9ZP91</accession>
<dbReference type="KEGG" id="chih:GWR21_27600"/>
<dbReference type="RefSeq" id="WP_162334937.1">
    <property type="nucleotide sequence ID" value="NZ_CP048113.1"/>
</dbReference>